<dbReference type="Proteomes" id="UP001454036">
    <property type="component" value="Unassembled WGS sequence"/>
</dbReference>
<gene>
    <name evidence="1" type="ORF">LIER_39655</name>
</gene>
<proteinExistence type="predicted"/>
<sequence>MTVVYAASKATLRRGLWKDLTTLSLLYKPWVLLGDFNAITSRAEHKGAAFFDPGSSADFNAFIATCELSDAGFIGSQYTRSCGLHYSRLDRVLCDSSFLSAFPVISVRHLVKTNSDHAPLLINIQSSTARVKCSFRFQNMWLKHPNFISVVTAAWNQEFYGDPFYTICCKLKALKFSLKEWNRDIFGNVTTKG</sequence>
<dbReference type="Gene3D" id="3.60.10.10">
    <property type="entry name" value="Endonuclease/exonuclease/phosphatase"/>
    <property type="match status" value="1"/>
</dbReference>
<evidence type="ECO:0000313" key="1">
    <source>
        <dbReference type="EMBL" id="GAA0163765.1"/>
    </source>
</evidence>
<comment type="caution">
    <text evidence="1">The sequence shown here is derived from an EMBL/GenBank/DDBJ whole genome shotgun (WGS) entry which is preliminary data.</text>
</comment>
<evidence type="ECO:0000313" key="2">
    <source>
        <dbReference type="Proteomes" id="UP001454036"/>
    </source>
</evidence>
<name>A0AAV3QI78_LITER</name>
<dbReference type="PANTHER" id="PTHR33710:SF79">
    <property type="entry name" value="OS06G0205337 PROTEIN"/>
    <property type="match status" value="1"/>
</dbReference>
<dbReference type="EMBL" id="BAABME010021610">
    <property type="protein sequence ID" value="GAA0163765.1"/>
    <property type="molecule type" value="Genomic_DNA"/>
</dbReference>
<organism evidence="1 2">
    <name type="scientific">Lithospermum erythrorhizon</name>
    <name type="common">Purple gromwell</name>
    <name type="synonym">Lithospermum officinale var. erythrorhizon</name>
    <dbReference type="NCBI Taxonomy" id="34254"/>
    <lineage>
        <taxon>Eukaryota</taxon>
        <taxon>Viridiplantae</taxon>
        <taxon>Streptophyta</taxon>
        <taxon>Embryophyta</taxon>
        <taxon>Tracheophyta</taxon>
        <taxon>Spermatophyta</taxon>
        <taxon>Magnoliopsida</taxon>
        <taxon>eudicotyledons</taxon>
        <taxon>Gunneridae</taxon>
        <taxon>Pentapetalae</taxon>
        <taxon>asterids</taxon>
        <taxon>lamiids</taxon>
        <taxon>Boraginales</taxon>
        <taxon>Boraginaceae</taxon>
        <taxon>Boraginoideae</taxon>
        <taxon>Lithospermeae</taxon>
        <taxon>Lithospermum</taxon>
    </lineage>
</organism>
<protein>
    <submittedName>
        <fullName evidence="1">Uncharacterized protein</fullName>
    </submittedName>
</protein>
<dbReference type="AlphaFoldDB" id="A0AAV3QI78"/>
<keyword evidence="2" id="KW-1185">Reference proteome</keyword>
<dbReference type="SUPFAM" id="SSF56219">
    <property type="entry name" value="DNase I-like"/>
    <property type="match status" value="1"/>
</dbReference>
<reference evidence="1 2" key="1">
    <citation type="submission" date="2024-01" db="EMBL/GenBank/DDBJ databases">
        <title>The complete chloroplast genome sequence of Lithospermum erythrorhizon: insights into the phylogenetic relationship among Boraginaceae species and the maternal lineages of purple gromwells.</title>
        <authorList>
            <person name="Okada T."/>
            <person name="Watanabe K."/>
        </authorList>
    </citation>
    <scope>NUCLEOTIDE SEQUENCE [LARGE SCALE GENOMIC DNA]</scope>
</reference>
<dbReference type="InterPro" id="IPR036691">
    <property type="entry name" value="Endo/exonu/phosph_ase_sf"/>
</dbReference>
<dbReference type="PANTHER" id="PTHR33710">
    <property type="entry name" value="BNAC02G09200D PROTEIN"/>
    <property type="match status" value="1"/>
</dbReference>
<accession>A0AAV3QI78</accession>